<evidence type="ECO:0000313" key="5">
    <source>
        <dbReference type="EMBL" id="SNT68579.1"/>
    </source>
</evidence>
<evidence type="ECO:0000256" key="1">
    <source>
        <dbReference type="ARBA" id="ARBA00004196"/>
    </source>
</evidence>
<gene>
    <name evidence="5" type="ORF">SAMN05444959_101137</name>
</gene>
<evidence type="ECO:0000313" key="6">
    <source>
        <dbReference type="Proteomes" id="UP000198307"/>
    </source>
</evidence>
<feature type="chain" id="PRO_5012059953" description="Imelysin-like domain-containing protein" evidence="3">
    <location>
        <begin position="17"/>
        <end position="326"/>
    </location>
</feature>
<keyword evidence="2 3" id="KW-0732">Signal</keyword>
<name>A0A239PMH2_9RHOB</name>
<evidence type="ECO:0000256" key="3">
    <source>
        <dbReference type="SAM" id="SignalP"/>
    </source>
</evidence>
<proteinExistence type="predicted"/>
<dbReference type="InterPro" id="IPR018976">
    <property type="entry name" value="Imelysin-like"/>
</dbReference>
<keyword evidence="6" id="KW-1185">Reference proteome</keyword>
<reference evidence="5 6" key="1">
    <citation type="submission" date="2017-07" db="EMBL/GenBank/DDBJ databases">
        <authorList>
            <person name="Sun Z.S."/>
            <person name="Albrecht U."/>
            <person name="Echele G."/>
            <person name="Lee C.C."/>
        </authorList>
    </citation>
    <scope>NUCLEOTIDE SEQUENCE [LARGE SCALE GENOMIC DNA]</scope>
    <source>
        <strain evidence="5 6">DSM 14827</strain>
    </source>
</reference>
<dbReference type="AlphaFoldDB" id="A0A239PMH2"/>
<evidence type="ECO:0000259" key="4">
    <source>
        <dbReference type="Pfam" id="PF09375"/>
    </source>
</evidence>
<dbReference type="Pfam" id="PF09375">
    <property type="entry name" value="Peptidase_M75"/>
    <property type="match status" value="1"/>
</dbReference>
<organism evidence="5 6">
    <name type="scientific">Paracoccus seriniphilus</name>
    <dbReference type="NCBI Taxonomy" id="184748"/>
    <lineage>
        <taxon>Bacteria</taxon>
        <taxon>Pseudomonadati</taxon>
        <taxon>Pseudomonadota</taxon>
        <taxon>Alphaproteobacteria</taxon>
        <taxon>Rhodobacterales</taxon>
        <taxon>Paracoccaceae</taxon>
        <taxon>Paracoccus</taxon>
    </lineage>
</organism>
<dbReference type="GO" id="GO:0030313">
    <property type="term" value="C:cell envelope"/>
    <property type="evidence" value="ECO:0007669"/>
    <property type="project" value="UniProtKB-SubCell"/>
</dbReference>
<sequence length="326" mass="35433">MRLIYLLAFLPLPAMADVATAVDNHILPATEQFASSAHALAETAAADCTPEALRPAYQSSFDAWMGLSHLGFGPLEEDGRALTIEFWPDPRGLVARTVRGLVSDSDSVVDDATEFTEVSIAGRGLMALEQMLYDADLRALAGEDYACRYTRALAVDLAALGDAIAQDWQNHAQLMLSAGEPDNSRYLSDKEPTQVLYTALLSSLEFDADQRLGRPMGSFDKPRPKLAEAWRSDRPLRNIQLSLAALRDLATTVSDHPIPVTDAAFATALETTEKLDDPRLSGVEDPQHRLKVEILQQQIRAIRTAVQAEIGGELGLTAGFNSKDGD</sequence>
<dbReference type="OrthoDB" id="5729110at2"/>
<feature type="signal peptide" evidence="3">
    <location>
        <begin position="1"/>
        <end position="16"/>
    </location>
</feature>
<feature type="domain" description="Imelysin-like" evidence="4">
    <location>
        <begin position="27"/>
        <end position="303"/>
    </location>
</feature>
<dbReference type="InterPro" id="IPR034984">
    <property type="entry name" value="Imelysin-like_IPPA"/>
</dbReference>
<protein>
    <recommendedName>
        <fullName evidence="4">Imelysin-like domain-containing protein</fullName>
    </recommendedName>
</protein>
<dbReference type="CDD" id="cd14659">
    <property type="entry name" value="Imelysin-like_IPPA"/>
    <property type="match status" value="1"/>
</dbReference>
<dbReference type="EMBL" id="FZQB01000001">
    <property type="protein sequence ID" value="SNT68579.1"/>
    <property type="molecule type" value="Genomic_DNA"/>
</dbReference>
<dbReference type="InterPro" id="IPR038352">
    <property type="entry name" value="Imelysin_sf"/>
</dbReference>
<dbReference type="RefSeq" id="WP_089342496.1">
    <property type="nucleotide sequence ID" value="NZ_CP067129.1"/>
</dbReference>
<accession>A0A239PMH2</accession>
<dbReference type="Gene3D" id="1.20.1420.20">
    <property type="entry name" value="M75 peptidase, HXXE motif"/>
    <property type="match status" value="1"/>
</dbReference>
<comment type="subcellular location">
    <subcellularLocation>
        <location evidence="1">Cell envelope</location>
    </subcellularLocation>
</comment>
<evidence type="ECO:0000256" key="2">
    <source>
        <dbReference type="ARBA" id="ARBA00022729"/>
    </source>
</evidence>
<dbReference type="Proteomes" id="UP000198307">
    <property type="component" value="Unassembled WGS sequence"/>
</dbReference>